<accession>A0A0C1QUU0</accession>
<organism evidence="2 3">
    <name type="scientific">Clostridium argentinense CDC 2741</name>
    <dbReference type="NCBI Taxonomy" id="1418104"/>
    <lineage>
        <taxon>Bacteria</taxon>
        <taxon>Bacillati</taxon>
        <taxon>Bacillota</taxon>
        <taxon>Clostridia</taxon>
        <taxon>Eubacteriales</taxon>
        <taxon>Clostridiaceae</taxon>
        <taxon>Clostridium</taxon>
    </lineage>
</organism>
<evidence type="ECO:0000313" key="3">
    <source>
        <dbReference type="Proteomes" id="UP000031366"/>
    </source>
</evidence>
<sequence length="307" mass="36428">MARKARELCDTGIYHVMTRSFPKKLLFYNDKDKEVMLKILRKLQIEENFKIYAYCLMDNHTHFLIDINGGELGKVMKKFNLRYGGYLRKSKKHEGPVFRDRYKSKPIKNDTYLIEVSKYIHRNAVDIIGYKDKPETYEFSSLSLYLGLKKDKFIICDEAFIMRLFGKTQKNARENYYKTMFKITNERIKEIEFEVERSEYRSEKVILLRNLSDEQIRNFICKKTNTKEIELNLKYRRKSRKAKALYVVFLIQFAGKRAKEICSLIGNVTQSNISKLCSDGIELILKDKFHKNLLDEFIEMNSKAIAC</sequence>
<dbReference type="Gene3D" id="3.30.70.1290">
    <property type="entry name" value="Transposase IS200-like"/>
    <property type="match status" value="1"/>
</dbReference>
<keyword evidence="3" id="KW-1185">Reference proteome</keyword>
<dbReference type="RefSeq" id="WP_039636198.1">
    <property type="nucleotide sequence ID" value="NZ_AYSO01000020.1"/>
</dbReference>
<protein>
    <submittedName>
        <fullName evidence="2">Transposase IS200 like family protein</fullName>
    </submittedName>
</protein>
<feature type="domain" description="Transposase IS200-like" evidence="1">
    <location>
        <begin position="9"/>
        <end position="123"/>
    </location>
</feature>
<dbReference type="Pfam" id="PF01797">
    <property type="entry name" value="Y1_Tnp"/>
    <property type="match status" value="1"/>
</dbReference>
<reference evidence="2 3" key="1">
    <citation type="journal article" date="2015" name="Infect. Genet. Evol.">
        <title>Genomic sequences of six botulinum neurotoxin-producing strains representing three clostridial species illustrate the mobility and diversity of botulinum neurotoxin genes.</title>
        <authorList>
            <person name="Smith T.J."/>
            <person name="Hill K.K."/>
            <person name="Xie G."/>
            <person name="Foley B.T."/>
            <person name="Williamson C.H."/>
            <person name="Foster J.T."/>
            <person name="Johnson S.L."/>
            <person name="Chertkov O."/>
            <person name="Teshima H."/>
            <person name="Gibbons H.S."/>
            <person name="Johnsky L.A."/>
            <person name="Karavis M.A."/>
            <person name="Smith L.A."/>
        </authorList>
    </citation>
    <scope>NUCLEOTIDE SEQUENCE [LARGE SCALE GENOMIC DNA]</scope>
    <source>
        <strain evidence="2 3">CDC 2741</strain>
    </source>
</reference>
<dbReference type="GO" id="GO:0004803">
    <property type="term" value="F:transposase activity"/>
    <property type="evidence" value="ECO:0007669"/>
    <property type="project" value="InterPro"/>
</dbReference>
<dbReference type="PANTHER" id="PTHR34322:SF2">
    <property type="entry name" value="TRANSPOSASE IS200-LIKE DOMAIN-CONTAINING PROTEIN"/>
    <property type="match status" value="1"/>
</dbReference>
<dbReference type="EMBL" id="AYSO01000020">
    <property type="protein sequence ID" value="KIE44797.1"/>
    <property type="molecule type" value="Genomic_DNA"/>
</dbReference>
<dbReference type="InterPro" id="IPR002686">
    <property type="entry name" value="Transposase_17"/>
</dbReference>
<name>A0A0C1QUU0_9CLOT</name>
<evidence type="ECO:0000259" key="1">
    <source>
        <dbReference type="SMART" id="SM01321"/>
    </source>
</evidence>
<dbReference type="GO" id="GO:0043565">
    <property type="term" value="F:sequence-specific DNA binding"/>
    <property type="evidence" value="ECO:0007669"/>
    <property type="project" value="InterPro"/>
</dbReference>
<dbReference type="GO" id="GO:0006313">
    <property type="term" value="P:DNA transposition"/>
    <property type="evidence" value="ECO:0007669"/>
    <property type="project" value="InterPro"/>
</dbReference>
<dbReference type="SUPFAM" id="SSF48295">
    <property type="entry name" value="TrpR-like"/>
    <property type="match status" value="1"/>
</dbReference>
<dbReference type="SUPFAM" id="SSF143422">
    <property type="entry name" value="Transposase IS200-like"/>
    <property type="match status" value="1"/>
</dbReference>
<evidence type="ECO:0000313" key="2">
    <source>
        <dbReference type="EMBL" id="KIE44797.1"/>
    </source>
</evidence>
<gene>
    <name evidence="2" type="ORF">U732_377</name>
</gene>
<proteinExistence type="predicted"/>
<dbReference type="SMART" id="SM01321">
    <property type="entry name" value="Y1_Tnp"/>
    <property type="match status" value="1"/>
</dbReference>
<dbReference type="InterPro" id="IPR036515">
    <property type="entry name" value="Transposase_17_sf"/>
</dbReference>
<dbReference type="STRING" id="29341.RSJ17_04685"/>
<dbReference type="InterPro" id="IPR010921">
    <property type="entry name" value="Trp_repressor/repl_initiator"/>
</dbReference>
<dbReference type="PANTHER" id="PTHR34322">
    <property type="entry name" value="TRANSPOSASE, Y1_TNP DOMAIN-CONTAINING"/>
    <property type="match status" value="1"/>
</dbReference>
<dbReference type="OrthoDB" id="9788881at2"/>
<dbReference type="AlphaFoldDB" id="A0A0C1QUU0"/>
<dbReference type="Proteomes" id="UP000031366">
    <property type="component" value="Unassembled WGS sequence"/>
</dbReference>
<comment type="caution">
    <text evidence="2">The sequence shown here is derived from an EMBL/GenBank/DDBJ whole genome shotgun (WGS) entry which is preliminary data.</text>
</comment>